<gene>
    <name evidence="2" type="ORF">RchiOBHm_Chr4g0425601</name>
</gene>
<proteinExistence type="predicted"/>
<dbReference type="AlphaFoldDB" id="A0A2P6QZ51"/>
<name>A0A2P6QZ51_ROSCH</name>
<evidence type="ECO:0000256" key="1">
    <source>
        <dbReference type="SAM" id="SignalP"/>
    </source>
</evidence>
<organism evidence="2 3">
    <name type="scientific">Rosa chinensis</name>
    <name type="common">China rose</name>
    <dbReference type="NCBI Taxonomy" id="74649"/>
    <lineage>
        <taxon>Eukaryota</taxon>
        <taxon>Viridiplantae</taxon>
        <taxon>Streptophyta</taxon>
        <taxon>Embryophyta</taxon>
        <taxon>Tracheophyta</taxon>
        <taxon>Spermatophyta</taxon>
        <taxon>Magnoliopsida</taxon>
        <taxon>eudicotyledons</taxon>
        <taxon>Gunneridae</taxon>
        <taxon>Pentapetalae</taxon>
        <taxon>rosids</taxon>
        <taxon>fabids</taxon>
        <taxon>Rosales</taxon>
        <taxon>Rosaceae</taxon>
        <taxon>Rosoideae</taxon>
        <taxon>Rosoideae incertae sedis</taxon>
        <taxon>Rosa</taxon>
    </lineage>
</organism>
<protein>
    <submittedName>
        <fullName evidence="2">Uncharacterized protein</fullName>
    </submittedName>
</protein>
<evidence type="ECO:0000313" key="3">
    <source>
        <dbReference type="Proteomes" id="UP000238479"/>
    </source>
</evidence>
<dbReference type="Proteomes" id="UP000238479">
    <property type="component" value="Chromosome 4"/>
</dbReference>
<evidence type="ECO:0000313" key="2">
    <source>
        <dbReference type="EMBL" id="PRQ39473.1"/>
    </source>
</evidence>
<sequence length="41" mass="4630">MLGVLLCFTLLFWEKVMVVLVKSMKNPRIALIKTSIMAGFS</sequence>
<feature type="chain" id="PRO_5015170374" evidence="1">
    <location>
        <begin position="19"/>
        <end position="41"/>
    </location>
</feature>
<dbReference type="EMBL" id="PDCK01000042">
    <property type="protein sequence ID" value="PRQ39473.1"/>
    <property type="molecule type" value="Genomic_DNA"/>
</dbReference>
<keyword evidence="3" id="KW-1185">Reference proteome</keyword>
<reference evidence="2 3" key="1">
    <citation type="journal article" date="2018" name="Nat. Genet.">
        <title>The Rosa genome provides new insights in the design of modern roses.</title>
        <authorList>
            <person name="Bendahmane M."/>
        </authorList>
    </citation>
    <scope>NUCLEOTIDE SEQUENCE [LARGE SCALE GENOMIC DNA]</scope>
    <source>
        <strain evidence="3">cv. Old Blush</strain>
    </source>
</reference>
<dbReference type="Gramene" id="PRQ39473">
    <property type="protein sequence ID" value="PRQ39473"/>
    <property type="gene ID" value="RchiOBHm_Chr4g0425601"/>
</dbReference>
<keyword evidence="1" id="KW-0732">Signal</keyword>
<feature type="signal peptide" evidence="1">
    <location>
        <begin position="1"/>
        <end position="18"/>
    </location>
</feature>
<comment type="caution">
    <text evidence="2">The sequence shown here is derived from an EMBL/GenBank/DDBJ whole genome shotgun (WGS) entry which is preliminary data.</text>
</comment>
<accession>A0A2P6QZ51</accession>